<keyword evidence="9" id="KW-1185">Reference proteome</keyword>
<evidence type="ECO:0000256" key="1">
    <source>
        <dbReference type="ARBA" id="ARBA00005952"/>
    </source>
</evidence>
<comment type="caution">
    <text evidence="8">The sequence shown here is derived from an EMBL/GenBank/DDBJ whole genome shotgun (WGS) entry which is preliminary data.</text>
</comment>
<dbReference type="CDD" id="cd00619">
    <property type="entry name" value="Terminator_NusB"/>
    <property type="match status" value="1"/>
</dbReference>
<comment type="similarity">
    <text evidence="1 6">Belongs to the NusB family.</text>
</comment>
<keyword evidence="2 6" id="KW-0889">Transcription antitermination</keyword>
<evidence type="ECO:0000256" key="2">
    <source>
        <dbReference type="ARBA" id="ARBA00022814"/>
    </source>
</evidence>
<keyword evidence="4 6" id="KW-0805">Transcription regulation</keyword>
<keyword evidence="3 6" id="KW-0694">RNA-binding</keyword>
<gene>
    <name evidence="6" type="primary">nusB</name>
    <name evidence="8" type="ORF">Tfer_0399</name>
</gene>
<protein>
    <recommendedName>
        <fullName evidence="6">Transcription antitermination protein NusB</fullName>
    </recommendedName>
    <alternativeName>
        <fullName evidence="6">Antitermination factor NusB</fullName>
    </alternativeName>
</protein>
<sequence length="142" mass="16443">MSRRKAREAALQVLFQIEMAGVEEGKAYEYIFSEFNIGENAQKFCRELVQGTLRNRAYIDDIIREVSNEWDLYRMANVDRNIIRMALYEMLFREDVPKNVAINEAIELGKDFSTADSGKFINGILGYVAKNMEQFKRTEPGV</sequence>
<dbReference type="PANTHER" id="PTHR11078:SF3">
    <property type="entry name" value="ANTITERMINATION NUSB DOMAIN-CONTAINING PROTEIN"/>
    <property type="match status" value="1"/>
</dbReference>
<dbReference type="InterPro" id="IPR035926">
    <property type="entry name" value="NusB-like_sf"/>
</dbReference>
<dbReference type="InterPro" id="IPR011605">
    <property type="entry name" value="NusB_fam"/>
</dbReference>
<organism evidence="8 9">
    <name type="scientific">Thermincola ferriacetica</name>
    <dbReference type="NCBI Taxonomy" id="281456"/>
    <lineage>
        <taxon>Bacteria</taxon>
        <taxon>Bacillati</taxon>
        <taxon>Bacillota</taxon>
        <taxon>Clostridia</taxon>
        <taxon>Eubacteriales</taxon>
        <taxon>Thermincolaceae</taxon>
        <taxon>Thermincola</taxon>
    </lineage>
</organism>
<dbReference type="GO" id="GO:0005829">
    <property type="term" value="C:cytosol"/>
    <property type="evidence" value="ECO:0007669"/>
    <property type="project" value="TreeGrafter"/>
</dbReference>
<dbReference type="Proteomes" id="UP000037175">
    <property type="component" value="Unassembled WGS sequence"/>
</dbReference>
<dbReference type="HAMAP" id="MF_00073">
    <property type="entry name" value="NusB"/>
    <property type="match status" value="1"/>
</dbReference>
<dbReference type="Pfam" id="PF01029">
    <property type="entry name" value="NusB"/>
    <property type="match status" value="1"/>
</dbReference>
<dbReference type="EMBL" id="LGTE01000002">
    <property type="protein sequence ID" value="KNZ70721.1"/>
    <property type="molecule type" value="Genomic_DNA"/>
</dbReference>
<comment type="function">
    <text evidence="6">Involved in transcription antitermination. Required for transcription of ribosomal RNA (rRNA) genes. Binds specifically to the boxA antiterminator sequence of the ribosomal RNA (rrn) operons.</text>
</comment>
<evidence type="ECO:0000313" key="8">
    <source>
        <dbReference type="EMBL" id="KNZ70721.1"/>
    </source>
</evidence>
<dbReference type="Gene3D" id="1.10.940.10">
    <property type="entry name" value="NusB-like"/>
    <property type="match status" value="1"/>
</dbReference>
<name>A0A0L6W5H4_9FIRM</name>
<dbReference type="InterPro" id="IPR006027">
    <property type="entry name" value="NusB_RsmB_TIM44"/>
</dbReference>
<reference evidence="9" key="1">
    <citation type="submission" date="2015-07" db="EMBL/GenBank/DDBJ databases">
        <title>Complete Genome of Thermincola ferriacetica strain Z-0001T.</title>
        <authorList>
            <person name="Lusk B."/>
            <person name="Badalamenti J.P."/>
            <person name="Parameswaran P."/>
            <person name="Bond D.R."/>
            <person name="Torres C.I."/>
        </authorList>
    </citation>
    <scope>NUCLEOTIDE SEQUENCE [LARGE SCALE GENOMIC DNA]</scope>
    <source>
        <strain evidence="9">Z-0001</strain>
    </source>
</reference>
<dbReference type="SUPFAM" id="SSF48013">
    <property type="entry name" value="NusB-like"/>
    <property type="match status" value="1"/>
</dbReference>
<accession>A0A0L6W5H4</accession>
<evidence type="ECO:0000256" key="4">
    <source>
        <dbReference type="ARBA" id="ARBA00023015"/>
    </source>
</evidence>
<proteinExistence type="inferred from homology"/>
<evidence type="ECO:0000313" key="9">
    <source>
        <dbReference type="Proteomes" id="UP000037175"/>
    </source>
</evidence>
<evidence type="ECO:0000259" key="7">
    <source>
        <dbReference type="Pfam" id="PF01029"/>
    </source>
</evidence>
<evidence type="ECO:0000256" key="3">
    <source>
        <dbReference type="ARBA" id="ARBA00022884"/>
    </source>
</evidence>
<dbReference type="GO" id="GO:0006353">
    <property type="term" value="P:DNA-templated transcription termination"/>
    <property type="evidence" value="ECO:0007669"/>
    <property type="project" value="UniProtKB-UniRule"/>
</dbReference>
<keyword evidence="5 6" id="KW-0804">Transcription</keyword>
<dbReference type="AlphaFoldDB" id="A0A0L6W5H4"/>
<evidence type="ECO:0000256" key="6">
    <source>
        <dbReference type="HAMAP-Rule" id="MF_00073"/>
    </source>
</evidence>
<dbReference type="GO" id="GO:0003723">
    <property type="term" value="F:RNA binding"/>
    <property type="evidence" value="ECO:0007669"/>
    <property type="project" value="UniProtKB-UniRule"/>
</dbReference>
<dbReference type="PANTHER" id="PTHR11078">
    <property type="entry name" value="N UTILIZATION SUBSTANCE PROTEIN B-RELATED"/>
    <property type="match status" value="1"/>
</dbReference>
<dbReference type="GO" id="GO:0031564">
    <property type="term" value="P:transcription antitermination"/>
    <property type="evidence" value="ECO:0007669"/>
    <property type="project" value="UniProtKB-KW"/>
</dbReference>
<dbReference type="RefSeq" id="WP_052216645.1">
    <property type="nucleotide sequence ID" value="NZ_LGTE01000002.1"/>
</dbReference>
<feature type="domain" description="NusB/RsmB/TIM44" evidence="7">
    <location>
        <begin position="4"/>
        <end position="130"/>
    </location>
</feature>
<dbReference type="PATRIC" id="fig|281456.6.peg.419"/>
<evidence type="ECO:0000256" key="5">
    <source>
        <dbReference type="ARBA" id="ARBA00023163"/>
    </source>
</evidence>
<dbReference type="NCBIfam" id="TIGR01951">
    <property type="entry name" value="nusB"/>
    <property type="match status" value="1"/>
</dbReference>